<gene>
    <name evidence="4" type="ORF">CAL29_07455</name>
</gene>
<evidence type="ECO:0000259" key="3">
    <source>
        <dbReference type="Pfam" id="PF19305"/>
    </source>
</evidence>
<sequence>MPTEQFARFVVDTPVSAIPAEVMARARDAVIDTFGVALAGRDEPVSAIAARWAREISAAPQAGLWGHGLRTAVPEAAFANGIAAHALDFDDSMVTLHGHPSAAVVAAALAVGEFVHASGEQLLAAYALANEIAGKFGRAFGDEHYLRGWHSTSTIGVYACAAACARLWGLDAAQLCHAWGLAAAQMGGLVRNFGSMAKPFHVGQAARAGVLAAWMAKTGMTADPRILEGPNSVLDTYGGADRIAPEELAGRLGKPWDLLDPGVNVKRWPCCYGTHRGLTGIFALRESQGLRAEDIESMTFGYLPGNDAALIDREPASGLEGKFSMEYTAAAAFMDGEIGFDTFTDAMVARPEVRRLMRKASRYRLRPGDFEAGAPVFVDVTITTRQGRHELRVHHAPGSRGNPMDAAQHEAKFMDCARRGLDDERARRLLGLLRDLDRVPDVSQVVAAAAAKE</sequence>
<dbReference type="Pfam" id="PF03972">
    <property type="entry name" value="MmgE_PrpD_N"/>
    <property type="match status" value="1"/>
</dbReference>
<comment type="caution">
    <text evidence="4">The sequence shown here is derived from an EMBL/GenBank/DDBJ whole genome shotgun (WGS) entry which is preliminary data.</text>
</comment>
<dbReference type="SUPFAM" id="SSF103378">
    <property type="entry name" value="2-methylcitrate dehydratase PrpD"/>
    <property type="match status" value="1"/>
</dbReference>
<protein>
    <recommendedName>
        <fullName evidence="6">MmgE/PrpD family protein</fullName>
    </recommendedName>
</protein>
<dbReference type="GO" id="GO:0016829">
    <property type="term" value="F:lyase activity"/>
    <property type="evidence" value="ECO:0007669"/>
    <property type="project" value="InterPro"/>
</dbReference>
<dbReference type="Gene3D" id="1.10.4100.10">
    <property type="entry name" value="2-methylcitrate dehydratase PrpD"/>
    <property type="match status" value="1"/>
</dbReference>
<comment type="similarity">
    <text evidence="1">Belongs to the PrpD family.</text>
</comment>
<organism evidence="4 5">
    <name type="scientific">Bordetella genomosp. 10</name>
    <dbReference type="NCBI Taxonomy" id="1416804"/>
    <lineage>
        <taxon>Bacteria</taxon>
        <taxon>Pseudomonadati</taxon>
        <taxon>Pseudomonadota</taxon>
        <taxon>Betaproteobacteria</taxon>
        <taxon>Burkholderiales</taxon>
        <taxon>Alcaligenaceae</taxon>
        <taxon>Bordetella</taxon>
    </lineage>
</organism>
<proteinExistence type="inferred from homology"/>
<dbReference type="Gene3D" id="3.30.1330.120">
    <property type="entry name" value="2-methylcitrate dehydratase PrpD"/>
    <property type="match status" value="1"/>
</dbReference>
<dbReference type="InterPro" id="IPR036148">
    <property type="entry name" value="MmgE/PrpD_sf"/>
</dbReference>
<evidence type="ECO:0000256" key="1">
    <source>
        <dbReference type="ARBA" id="ARBA00006174"/>
    </source>
</evidence>
<dbReference type="Proteomes" id="UP000216020">
    <property type="component" value="Unassembled WGS sequence"/>
</dbReference>
<dbReference type="InterPro" id="IPR042183">
    <property type="entry name" value="MmgE/PrpD_sf_1"/>
</dbReference>
<keyword evidence="5" id="KW-1185">Reference proteome</keyword>
<feature type="domain" description="MmgE/PrpD N-terminal" evidence="2">
    <location>
        <begin position="4"/>
        <end position="242"/>
    </location>
</feature>
<feature type="domain" description="MmgE/PrpD C-terminal" evidence="3">
    <location>
        <begin position="268"/>
        <end position="432"/>
    </location>
</feature>
<dbReference type="AlphaFoldDB" id="A0A261SL62"/>
<dbReference type="PANTHER" id="PTHR16943">
    <property type="entry name" value="2-METHYLCITRATE DEHYDRATASE-RELATED"/>
    <property type="match status" value="1"/>
</dbReference>
<dbReference type="InterPro" id="IPR045336">
    <property type="entry name" value="MmgE_PrpD_N"/>
</dbReference>
<dbReference type="InterPro" id="IPR042188">
    <property type="entry name" value="MmgE/PrpD_sf_2"/>
</dbReference>
<reference evidence="5" key="1">
    <citation type="submission" date="2017-05" db="EMBL/GenBank/DDBJ databases">
        <title>Complete and WGS of Bordetella genogroups.</title>
        <authorList>
            <person name="Spilker T."/>
            <person name="Lipuma J."/>
        </authorList>
    </citation>
    <scope>NUCLEOTIDE SEQUENCE [LARGE SCALE GENOMIC DNA]</scope>
    <source>
        <strain evidence="5">AU16122</strain>
    </source>
</reference>
<dbReference type="RefSeq" id="WP_094852263.1">
    <property type="nucleotide sequence ID" value="NZ_NEVM01000001.1"/>
</dbReference>
<dbReference type="OrthoDB" id="9797528at2"/>
<evidence type="ECO:0000313" key="4">
    <source>
        <dbReference type="EMBL" id="OZI38164.1"/>
    </source>
</evidence>
<evidence type="ECO:0000313" key="5">
    <source>
        <dbReference type="Proteomes" id="UP000216020"/>
    </source>
</evidence>
<evidence type="ECO:0000259" key="2">
    <source>
        <dbReference type="Pfam" id="PF03972"/>
    </source>
</evidence>
<dbReference type="Pfam" id="PF19305">
    <property type="entry name" value="MmgE_PrpD_C"/>
    <property type="match status" value="1"/>
</dbReference>
<dbReference type="InterPro" id="IPR005656">
    <property type="entry name" value="MmgE_PrpD"/>
</dbReference>
<dbReference type="EMBL" id="NEVM01000001">
    <property type="protein sequence ID" value="OZI38164.1"/>
    <property type="molecule type" value="Genomic_DNA"/>
</dbReference>
<dbReference type="InterPro" id="IPR045337">
    <property type="entry name" value="MmgE_PrpD_C"/>
</dbReference>
<dbReference type="PANTHER" id="PTHR16943:SF8">
    <property type="entry name" value="2-METHYLCITRATE DEHYDRATASE"/>
    <property type="match status" value="1"/>
</dbReference>
<evidence type="ECO:0008006" key="6">
    <source>
        <dbReference type="Google" id="ProtNLM"/>
    </source>
</evidence>
<name>A0A261SL62_9BORD</name>
<accession>A0A261SL62</accession>